<protein>
    <recommendedName>
        <fullName evidence="2">peptidylprolyl isomerase</fullName>
        <ecNumber evidence="2">5.2.1.8</ecNumber>
    </recommendedName>
</protein>
<dbReference type="PROSITE" id="PS01124">
    <property type="entry name" value="HTH_ARAC_FAMILY_2"/>
    <property type="match status" value="1"/>
</dbReference>
<keyword evidence="5 6" id="KW-0413">Isomerase</keyword>
<dbReference type="Pfam" id="PF00639">
    <property type="entry name" value="Rotamase"/>
    <property type="match status" value="1"/>
</dbReference>
<proteinExistence type="predicted"/>
<dbReference type="InterPro" id="IPR046357">
    <property type="entry name" value="PPIase_dom_sf"/>
</dbReference>
<dbReference type="InterPro" id="IPR050245">
    <property type="entry name" value="PrsA_foldase"/>
</dbReference>
<dbReference type="GO" id="GO:0003700">
    <property type="term" value="F:DNA-binding transcription factor activity"/>
    <property type="evidence" value="ECO:0007669"/>
    <property type="project" value="InterPro"/>
</dbReference>
<keyword evidence="4 6" id="KW-0697">Rotamase</keyword>
<dbReference type="InterPro" id="IPR027304">
    <property type="entry name" value="Trigger_fact/SurA_dom_sf"/>
</dbReference>
<dbReference type="RefSeq" id="WP_162640927.1">
    <property type="nucleotide sequence ID" value="NZ_CP048286.1"/>
</dbReference>
<keyword evidence="3" id="KW-0732">Signal</keyword>
<reference evidence="11 12" key="1">
    <citation type="submission" date="2020-02" db="EMBL/GenBank/DDBJ databases">
        <title>Paenibacillus sp. nov., isolated from rhizosphere soil of tomato.</title>
        <authorList>
            <person name="Weon H.-Y."/>
            <person name="Lee S.A."/>
        </authorList>
    </citation>
    <scope>NUCLEOTIDE SEQUENCE [LARGE SCALE GENOMIC DNA]</scope>
    <source>
        <strain evidence="11 12">14171R-81</strain>
    </source>
</reference>
<evidence type="ECO:0000256" key="3">
    <source>
        <dbReference type="ARBA" id="ARBA00022729"/>
    </source>
</evidence>
<dbReference type="SUPFAM" id="SSF109998">
    <property type="entry name" value="Triger factor/SurA peptide-binding domain-like"/>
    <property type="match status" value="1"/>
</dbReference>
<comment type="catalytic activity">
    <reaction evidence="1">
        <text>[protein]-peptidylproline (omega=180) = [protein]-peptidylproline (omega=0)</text>
        <dbReference type="Rhea" id="RHEA:16237"/>
        <dbReference type="Rhea" id="RHEA-COMP:10747"/>
        <dbReference type="Rhea" id="RHEA-COMP:10748"/>
        <dbReference type="ChEBI" id="CHEBI:83833"/>
        <dbReference type="ChEBI" id="CHEBI:83834"/>
        <dbReference type="EC" id="5.2.1.8"/>
    </reaction>
</comment>
<feature type="domain" description="HTH araC/xylS-type" evidence="9">
    <location>
        <begin position="98"/>
        <end position="148"/>
    </location>
</feature>
<feature type="domain" description="PpiC" evidence="10">
    <location>
        <begin position="184"/>
        <end position="276"/>
    </location>
</feature>
<evidence type="ECO:0000256" key="8">
    <source>
        <dbReference type="SAM" id="Phobius"/>
    </source>
</evidence>
<evidence type="ECO:0000256" key="5">
    <source>
        <dbReference type="ARBA" id="ARBA00023235"/>
    </source>
</evidence>
<gene>
    <name evidence="11" type="ORF">GZH47_15820</name>
</gene>
<evidence type="ECO:0000313" key="12">
    <source>
        <dbReference type="Proteomes" id="UP000479114"/>
    </source>
</evidence>
<evidence type="ECO:0000256" key="4">
    <source>
        <dbReference type="ARBA" id="ARBA00023110"/>
    </source>
</evidence>
<keyword evidence="8" id="KW-0812">Transmembrane</keyword>
<keyword evidence="8" id="KW-0472">Membrane</keyword>
<feature type="region of interest" description="Disordered" evidence="7">
    <location>
        <begin position="37"/>
        <end position="62"/>
    </location>
</feature>
<evidence type="ECO:0000313" key="11">
    <source>
        <dbReference type="EMBL" id="QHW32124.1"/>
    </source>
</evidence>
<dbReference type="Proteomes" id="UP000479114">
    <property type="component" value="Chromosome"/>
</dbReference>
<dbReference type="Gene3D" id="1.10.4030.10">
    <property type="entry name" value="Porin chaperone SurA, peptide-binding domain"/>
    <property type="match status" value="1"/>
</dbReference>
<feature type="transmembrane region" description="Helical" evidence="8">
    <location>
        <begin position="12"/>
        <end position="31"/>
    </location>
</feature>
<evidence type="ECO:0000256" key="2">
    <source>
        <dbReference type="ARBA" id="ARBA00013194"/>
    </source>
</evidence>
<dbReference type="PROSITE" id="PS50198">
    <property type="entry name" value="PPIC_PPIASE_2"/>
    <property type="match status" value="1"/>
</dbReference>
<evidence type="ECO:0000259" key="9">
    <source>
        <dbReference type="PROSITE" id="PS01124"/>
    </source>
</evidence>
<dbReference type="PANTHER" id="PTHR47245">
    <property type="entry name" value="PEPTIDYLPROLYL ISOMERASE"/>
    <property type="match status" value="1"/>
</dbReference>
<sequence>MNKDRVLKRIVLLQALCLIILAFIVVYRVLLPPKTAPQVPPKGTQDHDHAAPPSVNPSDPIAAKVGGESITVSELTAQLRKQYGDTVLRTLMVRAAIRMEALAYGLEVTSDEMDKGLAAMMAGYESEQNYYDSMKDQLGMSPDDIREDLRYRLLLQKIAVKTAVVSEAEEDAYIADNDQEFAAHTELRLSWIVTSSEKAAGDVLDKLADGEDFALMAQTYSIDSDTASDGGDLGYVDADDPIMDPNLLEAAKKLNVGESTGPIQVEQGQAIIQLTEKKTEERLDQQQIHEQARTEIAIGKLNGEQAIEDSLLKKYNAVVIP</sequence>
<keyword evidence="12" id="KW-1185">Reference proteome</keyword>
<dbReference type="EMBL" id="CP048286">
    <property type="protein sequence ID" value="QHW32124.1"/>
    <property type="molecule type" value="Genomic_DNA"/>
</dbReference>
<evidence type="ECO:0000256" key="7">
    <source>
        <dbReference type="SAM" id="MobiDB-lite"/>
    </source>
</evidence>
<dbReference type="InterPro" id="IPR000297">
    <property type="entry name" value="PPIase_PpiC"/>
</dbReference>
<evidence type="ECO:0000259" key="10">
    <source>
        <dbReference type="PROSITE" id="PS50198"/>
    </source>
</evidence>
<dbReference type="PANTHER" id="PTHR47245:SF1">
    <property type="entry name" value="FOLDASE PROTEIN PRSA"/>
    <property type="match status" value="1"/>
</dbReference>
<organism evidence="11 12">
    <name type="scientific">Paenibacillus rhizovicinus</name>
    <dbReference type="NCBI Taxonomy" id="2704463"/>
    <lineage>
        <taxon>Bacteria</taxon>
        <taxon>Bacillati</taxon>
        <taxon>Bacillota</taxon>
        <taxon>Bacilli</taxon>
        <taxon>Bacillales</taxon>
        <taxon>Paenibacillaceae</taxon>
        <taxon>Paenibacillus</taxon>
    </lineage>
</organism>
<dbReference type="GO" id="GO:0043565">
    <property type="term" value="F:sequence-specific DNA binding"/>
    <property type="evidence" value="ECO:0007669"/>
    <property type="project" value="InterPro"/>
</dbReference>
<evidence type="ECO:0000256" key="6">
    <source>
        <dbReference type="PROSITE-ProRule" id="PRU00278"/>
    </source>
</evidence>
<dbReference type="InterPro" id="IPR018060">
    <property type="entry name" value="HTH_AraC"/>
</dbReference>
<dbReference type="EC" id="5.2.1.8" evidence="2"/>
<dbReference type="GO" id="GO:0003755">
    <property type="term" value="F:peptidyl-prolyl cis-trans isomerase activity"/>
    <property type="evidence" value="ECO:0007669"/>
    <property type="project" value="UniProtKB-KW"/>
</dbReference>
<dbReference type="SUPFAM" id="SSF54534">
    <property type="entry name" value="FKBP-like"/>
    <property type="match status" value="1"/>
</dbReference>
<accession>A0A6C0P0W6</accession>
<keyword evidence="8" id="KW-1133">Transmembrane helix</keyword>
<evidence type="ECO:0000256" key="1">
    <source>
        <dbReference type="ARBA" id="ARBA00000971"/>
    </source>
</evidence>
<dbReference type="AlphaFoldDB" id="A0A6C0P0W6"/>
<dbReference type="Gene3D" id="3.10.50.40">
    <property type="match status" value="1"/>
</dbReference>
<name>A0A6C0P0W6_9BACL</name>
<dbReference type="KEGG" id="prz:GZH47_15820"/>